<dbReference type="Proteomes" id="UP000321787">
    <property type="component" value="Unassembled WGS sequence"/>
</dbReference>
<evidence type="ECO:0000313" key="2">
    <source>
        <dbReference type="Proteomes" id="UP000321787"/>
    </source>
</evidence>
<dbReference type="EMBL" id="BJTZ01000001">
    <property type="protein sequence ID" value="GEK12067.1"/>
    <property type="molecule type" value="Genomic_DNA"/>
</dbReference>
<accession>A0A510UBY5</accession>
<name>A0A510UBY5_ALIFS</name>
<proteinExistence type="predicted"/>
<protein>
    <submittedName>
        <fullName evidence="1">Uncharacterized protein</fullName>
    </submittedName>
</protein>
<dbReference type="AlphaFoldDB" id="A0A510UBY5"/>
<sequence>MGVTVAANGLSVIHQGSGGEANATLPDVCLTKVGKPIVPIPYGNNAKSSDLAKGTTTITMDGGNPVAIKGSTFSKSTGDAGGDKKGVASGTIEAEAEFISASPTVKFEGKGVCRLSDQMTMNKANTMCLGGAQNPSVSVTAEEEGTYTVDVSCFYPDGSAFKNAAFDIVDPNNSVLGSGTLSANGTGSVSGIPAGQIRIIYQESADDFIVQSPRSVNPHYREKLTDDVFFDLAAQGKQTFWQPARMQTVVETWGTMRKTLSSDPYFYNIVELETKSHFNHQHSNYSFSTLAEYILANVDSKDDSCIPKLIAQTLPLILDEGEILSTLLLLPKHETTNHFLAYMRARGKGNPHTYLQNYEWSKAKQLLNNELEALLTEIKLRIQSLGSEADRLNYSYLSKDIYSSHVDTINSFTKTLTDKLATAFADLEKKVSSLLNNGTPVSVILSDKSLYSAEAQIISNVVNTNPNIDLEEQQWIKIRAVHDDRWQTPFLAENIKITTNSVVHAEKAALNKSSFSSTISDTKELAIETQLNEGGVIAFDNLKPNTDLVIAEFKGEAGIEKEIENSRKSIEAYLDGIYNTLVQDMSGFQKQWEDEGLFSLDDGVISGAKGWGSDLVELFSPRIWQDIGDTLSSSGSDAYDYLYNYANDTYDSITKSITDEEGNLRNVTWFIAQLQEDLGDIQQATFETIDDAIESAQTLYADGENFLRKLECIAKNRQAILDLPKNLSDGDIDAIEVFVDTILMEIDPEWAKEIKESEHFSKALAVIQDHSSAMLYNAYLSLIIEAIPPNFYAFHAGKAGAYIALEVIFTIALSVLTLGAGAATRIATVTAKLTLGTKRISTLNHASKALSTFMDTTKGMVDVLQDYDKLADKLIKRPMGSIKGKGNETLTMTKTNVKRNGKCRLCHSDEHKTPKLYRGEVNYI</sequence>
<dbReference type="Pfam" id="PF13665">
    <property type="entry name" value="Tox-PAAR-like"/>
    <property type="match status" value="1"/>
</dbReference>
<organism evidence="1 2">
    <name type="scientific">Aliivibrio fischeri</name>
    <name type="common">Vibrio fischeri</name>
    <dbReference type="NCBI Taxonomy" id="668"/>
    <lineage>
        <taxon>Bacteria</taxon>
        <taxon>Pseudomonadati</taxon>
        <taxon>Pseudomonadota</taxon>
        <taxon>Gammaproteobacteria</taxon>
        <taxon>Vibrionales</taxon>
        <taxon>Vibrionaceae</taxon>
        <taxon>Aliivibrio</taxon>
    </lineage>
</organism>
<evidence type="ECO:0000313" key="1">
    <source>
        <dbReference type="EMBL" id="GEK12067.1"/>
    </source>
</evidence>
<comment type="caution">
    <text evidence="1">The sequence shown here is derived from an EMBL/GenBank/DDBJ whole genome shotgun (WGS) entry which is preliminary data.</text>
</comment>
<gene>
    <name evidence="1" type="ORF">AFI02nite_01030</name>
</gene>
<reference evidence="1 2" key="1">
    <citation type="submission" date="2019-07" db="EMBL/GenBank/DDBJ databases">
        <title>Whole genome shotgun sequence of Aliivibrio fischeri NBRC 101058.</title>
        <authorList>
            <person name="Hosoyama A."/>
            <person name="Uohara A."/>
            <person name="Ohji S."/>
            <person name="Ichikawa N."/>
        </authorList>
    </citation>
    <scope>NUCLEOTIDE SEQUENCE [LARGE SCALE GENOMIC DNA]</scope>
    <source>
        <strain evidence="1 2">NBRC 101058</strain>
    </source>
</reference>
<dbReference type="CDD" id="cd14740">
    <property type="entry name" value="PAAR_4"/>
    <property type="match status" value="1"/>
</dbReference>
<dbReference type="RefSeq" id="WP_146860556.1">
    <property type="nucleotide sequence ID" value="NZ_BJTZ01000001.1"/>
</dbReference>